<accession>A0A7S3GKS6</accession>
<dbReference type="PANTHER" id="PTHR12241:SF145">
    <property type="entry name" value="TUBULIN POLYGLUTAMYLASE TTLL5"/>
    <property type="match status" value="1"/>
</dbReference>
<evidence type="ECO:0000256" key="5">
    <source>
        <dbReference type="ARBA" id="ARBA00049274"/>
    </source>
</evidence>
<protein>
    <recommendedName>
        <fullName evidence="4">Tubulin--tyrosine ligase-like protein 5</fullName>
    </recommendedName>
</protein>
<dbReference type="GO" id="GO:0015631">
    <property type="term" value="F:tubulin binding"/>
    <property type="evidence" value="ECO:0007669"/>
    <property type="project" value="TreeGrafter"/>
</dbReference>
<dbReference type="PROSITE" id="PS51221">
    <property type="entry name" value="TTL"/>
    <property type="match status" value="1"/>
</dbReference>
<feature type="region of interest" description="Disordered" evidence="6">
    <location>
        <begin position="1"/>
        <end position="29"/>
    </location>
</feature>
<dbReference type="SUPFAM" id="SSF56059">
    <property type="entry name" value="Glutathione synthetase ATP-binding domain-like"/>
    <property type="match status" value="1"/>
</dbReference>
<dbReference type="GO" id="GO:0000226">
    <property type="term" value="P:microtubule cytoskeleton organization"/>
    <property type="evidence" value="ECO:0007669"/>
    <property type="project" value="TreeGrafter"/>
</dbReference>
<evidence type="ECO:0000256" key="2">
    <source>
        <dbReference type="ARBA" id="ARBA00022741"/>
    </source>
</evidence>
<dbReference type="InterPro" id="IPR004344">
    <property type="entry name" value="TTL/TTLL_fam"/>
</dbReference>
<keyword evidence="2" id="KW-0547">Nucleotide-binding</keyword>
<feature type="compositionally biased region" description="Acidic residues" evidence="6">
    <location>
        <begin position="18"/>
        <end position="28"/>
    </location>
</feature>
<keyword evidence="1" id="KW-0436">Ligase</keyword>
<name>A0A7S3GKS6_9EUKA</name>
<keyword evidence="3" id="KW-0067">ATP-binding</keyword>
<evidence type="ECO:0000256" key="4">
    <source>
        <dbReference type="ARBA" id="ARBA00041448"/>
    </source>
</evidence>
<gene>
    <name evidence="7" type="ORF">PBIL07802_LOCUS31738</name>
</gene>
<proteinExistence type="predicted"/>
<dbReference type="Pfam" id="PF03133">
    <property type="entry name" value="TTL"/>
    <property type="match status" value="1"/>
</dbReference>
<dbReference type="Gene3D" id="3.30.470.20">
    <property type="entry name" value="ATP-grasp fold, B domain"/>
    <property type="match status" value="1"/>
</dbReference>
<sequence length="543" mass="62267">MVDVAERLSTGVVVSGDDSGDEASEEEDVSVHAMSLKDLRKEVKRNPPLIRFFLDGEREQAKRPGGTQQLYFKVSGPSSRAVRHAFRRLGFIQTQGDSWNGLWGRLGNVTEYKELDCYQKVNHFPGTHELGRKDCLHKNISKMRRRIGSLPLDENDILPRCFLLPADNLELQQEMAANPHNIYVVKPPASSRGRGIKLASSIGDIPKEKKSLVQRYVTNPLLIDGYKFDLRIYVCVTSFDPLRIYIYSDGLGRFCTEKYKKGEKFINKRYMHLTNYSLQKNRANFVANKDAERDDEGSKWSLKAVIRRLREMGVDTSIVMNRIKDLVIRTIISVESKVSSMMQTHVAYPQNCYECFGFDVLLDETLRPWLVEVNTSPSLSSDSPLDKSLKTKLVVELFNLVGFRQYDRKTYKKDIEERRQARLLGFEKSAGKRPISAAGGISSEQKAKRRECLVRGQSPLENLSPEDLDMIAEAEGENVRSKEWERIFPSPASHLYDKLFEYSRYSNMLLSEWVRGKGTDRTRAAISDYVSEKMKTDFKFDYV</sequence>
<reference evidence="7" key="1">
    <citation type="submission" date="2021-01" db="EMBL/GenBank/DDBJ databases">
        <authorList>
            <person name="Corre E."/>
            <person name="Pelletier E."/>
            <person name="Niang G."/>
            <person name="Scheremetjew M."/>
            <person name="Finn R."/>
            <person name="Kale V."/>
            <person name="Holt S."/>
            <person name="Cochrane G."/>
            <person name="Meng A."/>
            <person name="Brown T."/>
            <person name="Cohen L."/>
        </authorList>
    </citation>
    <scope>NUCLEOTIDE SEQUENCE</scope>
    <source>
        <strain evidence="7">NIES-2562</strain>
    </source>
</reference>
<dbReference type="EMBL" id="HBIB01048245">
    <property type="protein sequence ID" value="CAE0269385.1"/>
    <property type="molecule type" value="Transcribed_RNA"/>
</dbReference>
<evidence type="ECO:0000256" key="3">
    <source>
        <dbReference type="ARBA" id="ARBA00022840"/>
    </source>
</evidence>
<dbReference type="GO" id="GO:0005524">
    <property type="term" value="F:ATP binding"/>
    <property type="evidence" value="ECO:0007669"/>
    <property type="project" value="UniProtKB-KW"/>
</dbReference>
<evidence type="ECO:0000256" key="1">
    <source>
        <dbReference type="ARBA" id="ARBA00022598"/>
    </source>
</evidence>
<dbReference type="AlphaFoldDB" id="A0A7S3GKS6"/>
<organism evidence="7">
    <name type="scientific">Palpitomonas bilix</name>
    <dbReference type="NCBI Taxonomy" id="652834"/>
    <lineage>
        <taxon>Eukaryota</taxon>
        <taxon>Eukaryota incertae sedis</taxon>
    </lineage>
</organism>
<dbReference type="GO" id="GO:0036064">
    <property type="term" value="C:ciliary basal body"/>
    <property type="evidence" value="ECO:0007669"/>
    <property type="project" value="TreeGrafter"/>
</dbReference>
<dbReference type="GO" id="GO:0070740">
    <property type="term" value="F:tubulin-glutamic acid ligase activity"/>
    <property type="evidence" value="ECO:0007669"/>
    <property type="project" value="TreeGrafter"/>
</dbReference>
<dbReference type="PANTHER" id="PTHR12241">
    <property type="entry name" value="TUBULIN POLYGLUTAMYLASE"/>
    <property type="match status" value="1"/>
</dbReference>
<comment type="catalytic activity">
    <reaction evidence="5">
        <text>L-glutamyl-[protein] + L-glutamate + ATP = gamma-L-glutamyl-L-glutamyl-[protein] + ADP + phosphate + H(+)</text>
        <dbReference type="Rhea" id="RHEA:60144"/>
        <dbReference type="Rhea" id="RHEA-COMP:10208"/>
        <dbReference type="Rhea" id="RHEA-COMP:15517"/>
        <dbReference type="ChEBI" id="CHEBI:15378"/>
        <dbReference type="ChEBI" id="CHEBI:29973"/>
        <dbReference type="ChEBI" id="CHEBI:29985"/>
        <dbReference type="ChEBI" id="CHEBI:30616"/>
        <dbReference type="ChEBI" id="CHEBI:43474"/>
        <dbReference type="ChEBI" id="CHEBI:143622"/>
        <dbReference type="ChEBI" id="CHEBI:456216"/>
    </reaction>
    <physiologicalReaction direction="left-to-right" evidence="5">
        <dbReference type="Rhea" id="RHEA:60145"/>
    </physiologicalReaction>
</comment>
<evidence type="ECO:0000313" key="7">
    <source>
        <dbReference type="EMBL" id="CAE0269385.1"/>
    </source>
</evidence>
<evidence type="ECO:0000256" key="6">
    <source>
        <dbReference type="SAM" id="MobiDB-lite"/>
    </source>
</evidence>